<dbReference type="EMBL" id="SUME01000008">
    <property type="protein sequence ID" value="TJZ53162.1"/>
    <property type="molecule type" value="Genomic_DNA"/>
</dbReference>
<evidence type="ECO:0000313" key="1">
    <source>
        <dbReference type="EMBL" id="TJZ53162.1"/>
    </source>
</evidence>
<dbReference type="AlphaFoldDB" id="A0A4U0NHK8"/>
<proteinExistence type="predicted"/>
<sequence>MESANKINRIVLAGISQRLSARIKSMLKTMFESEFPTQSVDRITELETHADSGDSLHDCLIILSIDMRIKENIEHVESMLNMRFKAKVVLIVDEWELSFMPFYNAIGIHDFLERSQLKENLKASLAKLLNTNSRYKSR</sequence>
<organism evidence="1 2">
    <name type="scientific">Sphingobacterium olei</name>
    <dbReference type="NCBI Taxonomy" id="2571155"/>
    <lineage>
        <taxon>Bacteria</taxon>
        <taxon>Pseudomonadati</taxon>
        <taxon>Bacteroidota</taxon>
        <taxon>Sphingobacteriia</taxon>
        <taxon>Sphingobacteriales</taxon>
        <taxon>Sphingobacteriaceae</taxon>
        <taxon>Sphingobacterium</taxon>
    </lineage>
</organism>
<gene>
    <name evidence="1" type="ORF">FAZ15_17535</name>
</gene>
<accession>A0A4U0NHK8</accession>
<reference evidence="1 2" key="1">
    <citation type="submission" date="2019-04" db="EMBL/GenBank/DDBJ databases">
        <title>Sphingobacterium olei sp. nov., isolated from oil-contaminated soil.</title>
        <authorList>
            <person name="Liu B."/>
        </authorList>
    </citation>
    <scope>NUCLEOTIDE SEQUENCE [LARGE SCALE GENOMIC DNA]</scope>
    <source>
        <strain evidence="1 2">HAL-9</strain>
    </source>
</reference>
<keyword evidence="2" id="KW-1185">Reference proteome</keyword>
<dbReference type="Proteomes" id="UP000306808">
    <property type="component" value="Unassembled WGS sequence"/>
</dbReference>
<evidence type="ECO:0000313" key="2">
    <source>
        <dbReference type="Proteomes" id="UP000306808"/>
    </source>
</evidence>
<comment type="caution">
    <text evidence="1">The sequence shown here is derived from an EMBL/GenBank/DDBJ whole genome shotgun (WGS) entry which is preliminary data.</text>
</comment>
<name>A0A4U0NHK8_9SPHI</name>
<dbReference type="RefSeq" id="WP_136902623.1">
    <property type="nucleotide sequence ID" value="NZ_SUME01000008.1"/>
</dbReference>
<protein>
    <submittedName>
        <fullName evidence="1">Uncharacterized protein</fullName>
    </submittedName>
</protein>